<dbReference type="InterPro" id="IPR004629">
    <property type="entry name" value="WecG_TagA_CpsF"/>
</dbReference>
<dbReference type="PANTHER" id="PTHR34136">
    <property type="match status" value="1"/>
</dbReference>
<proteinExistence type="predicted"/>
<evidence type="ECO:0000313" key="3">
    <source>
        <dbReference type="EMBL" id="MDN4472040.1"/>
    </source>
</evidence>
<keyword evidence="4" id="KW-1185">Reference proteome</keyword>
<dbReference type="EMBL" id="JAUHPV010000002">
    <property type="protein sequence ID" value="MDN4472040.1"/>
    <property type="molecule type" value="Genomic_DNA"/>
</dbReference>
<keyword evidence="2" id="KW-0808">Transferase</keyword>
<dbReference type="PANTHER" id="PTHR34136:SF1">
    <property type="entry name" value="UDP-N-ACETYL-D-MANNOSAMINURONIC ACID TRANSFERASE"/>
    <property type="match status" value="1"/>
</dbReference>
<evidence type="ECO:0000256" key="2">
    <source>
        <dbReference type="ARBA" id="ARBA00022679"/>
    </source>
</evidence>
<gene>
    <name evidence="3" type="ORF">QQX04_03415</name>
</gene>
<dbReference type="Proteomes" id="UP001172738">
    <property type="component" value="Unassembled WGS sequence"/>
</dbReference>
<name>A0ABT8FYT2_9MICO</name>
<comment type="caution">
    <text evidence="3">The sequence shown here is derived from an EMBL/GenBank/DDBJ whole genome shotgun (WGS) entry which is preliminary data.</text>
</comment>
<accession>A0ABT8FYT2</accession>
<dbReference type="CDD" id="cd06533">
    <property type="entry name" value="Glyco_transf_WecG_TagA"/>
    <property type="match status" value="1"/>
</dbReference>
<keyword evidence="1" id="KW-0328">Glycosyltransferase</keyword>
<evidence type="ECO:0000313" key="4">
    <source>
        <dbReference type="Proteomes" id="UP001172738"/>
    </source>
</evidence>
<protein>
    <submittedName>
        <fullName evidence="3">WecB/TagA/CpsF family glycosyltransferase</fullName>
    </submittedName>
</protein>
<dbReference type="RefSeq" id="WP_301126298.1">
    <property type="nucleotide sequence ID" value="NZ_JAUHPV010000002.1"/>
</dbReference>
<evidence type="ECO:0000256" key="1">
    <source>
        <dbReference type="ARBA" id="ARBA00022676"/>
    </source>
</evidence>
<sequence>MSHAATVSIGGVSISSATLEEAVDDALLHAKTHDGTCLRFTNTWCIVLADHDDEYRRVLNESGENFADGRPVADAIAHRTAASDCHVRGASFFECLLDKGREHGVRHFFYGADDLTLARLTRTINERYPGAIISGRLAPPFGTAEELCATDLLDTIAAAKPDVVWVGLGTPKQDHVATRISQELGVTTAAVGAAFDFLAGTKATAPLWMRRTKLEWLFRFGSEPRRLWRRYTFGIVDYQRIMWRERFRAA</sequence>
<dbReference type="Pfam" id="PF03808">
    <property type="entry name" value="Glyco_tran_WecG"/>
    <property type="match status" value="1"/>
</dbReference>
<dbReference type="NCBIfam" id="TIGR00696">
    <property type="entry name" value="wecG_tagA_cpsF"/>
    <property type="match status" value="1"/>
</dbReference>
<organism evidence="3 4">
    <name type="scientific">Demequina zhanjiangensis</name>
    <dbReference type="NCBI Taxonomy" id="3051659"/>
    <lineage>
        <taxon>Bacteria</taxon>
        <taxon>Bacillati</taxon>
        <taxon>Actinomycetota</taxon>
        <taxon>Actinomycetes</taxon>
        <taxon>Micrococcales</taxon>
        <taxon>Demequinaceae</taxon>
        <taxon>Demequina</taxon>
    </lineage>
</organism>
<reference evidence="3" key="1">
    <citation type="submission" date="2023-06" db="EMBL/GenBank/DDBJ databases">
        <title>SYSU T00b26.</title>
        <authorList>
            <person name="Gao L."/>
            <person name="Fang B.-Z."/>
            <person name="Li W.-J."/>
        </authorList>
    </citation>
    <scope>NUCLEOTIDE SEQUENCE</scope>
    <source>
        <strain evidence="3">SYSU T00b26</strain>
    </source>
</reference>